<dbReference type="FunFam" id="2.60.40.10:FF:000208">
    <property type="entry name" value="Butyrophilin subfamily 1 member A1"/>
    <property type="match status" value="2"/>
</dbReference>
<dbReference type="GO" id="GO:0050852">
    <property type="term" value="P:T cell receptor signaling pathway"/>
    <property type="evidence" value="ECO:0007669"/>
    <property type="project" value="TreeGrafter"/>
</dbReference>
<evidence type="ECO:0000313" key="11">
    <source>
        <dbReference type="Proteomes" id="UP000694851"/>
    </source>
</evidence>
<comment type="subcellular location">
    <subcellularLocation>
        <location evidence="1">Membrane</location>
        <topology evidence="1">Single-pass type I membrane protein</topology>
    </subcellularLocation>
</comment>
<dbReference type="InterPro" id="IPR013783">
    <property type="entry name" value="Ig-like_fold"/>
</dbReference>
<dbReference type="Pfam" id="PF22705">
    <property type="entry name" value="C2-set_3"/>
    <property type="match status" value="2"/>
</dbReference>
<dbReference type="InterPro" id="IPR001870">
    <property type="entry name" value="B30.2/SPRY"/>
</dbReference>
<reference evidence="12" key="1">
    <citation type="submission" date="2025-08" db="UniProtKB">
        <authorList>
            <consortium name="RefSeq"/>
        </authorList>
    </citation>
    <scope>IDENTIFICATION</scope>
    <source>
        <tissue evidence="12">Muscle</tissue>
    </source>
</reference>
<feature type="non-terminal residue" evidence="12">
    <location>
        <position position="723"/>
    </location>
</feature>
<sequence length="723" mass="81354">MGLGVLVLTLLLSLLRLGSGQWQVMGPDKPVQVVVGEDAVFSCFLSPKTSAEAMEVWFFRDEFRAVVHLYREGKDELHMQMPAYRGRTELLKDSIAEGRVSLRLKNVTLSDTATYGCWFSSQTFDHGATWKLQVSALGTAPLVSIMGYVGGGIQLLCKSSGWFPQPTVKWKDPQGHDLPSDSKVNADRHGLFDVETSLIVQENAGNISCSIQYPDQSGEVESRVWIRETFFQFSPYRLASISLGVLCCVLGVAVVGLILTSTIFQWKTQAELDWRRKHALAELREAQKHAVEVTLDPETAHPQLHISDLKSVRYRSIHQKVTNSDKRFTRKCVVASQGFQAGKHYWEVDVGHNLMWNLGVCRDDVNRNVTCETLCPYYGYWLLGLDSEHCYLTFNPYRIILSPRTSPTRVGVFLDYEGGTVSFFNVNDQTFIYTMTHQFEGLLRPYIEHYVSDERNVTPIVICPVSPGSEEEALSDTDNLEPTPQVTTPFLSCLLRLGSGQWQVMGPDKPVQVVVGEDAVFSCFLSPKTSAEAMEVRFFRDGFHGVVHLYREGKDQHHRQIPAYRGRTELLKDSIAEGRVSLRLKKVTLSDTGLYGCWFRSQDNDQEAIWELQVSALGSAPLVSIMGYVDGGIQLLCKSSGWFHQPTVKWKDPQGHDLPSHSKVNADRRGLFDVETSLIIQENAGSILCSIQYSDQSPETESRVWIRGKVQAELDWRREHGAA</sequence>
<keyword evidence="7" id="KW-0393">Immunoglobulin domain</keyword>
<keyword evidence="3" id="KW-0812">Transmembrane</keyword>
<evidence type="ECO:0000256" key="2">
    <source>
        <dbReference type="ARBA" id="ARBA00007591"/>
    </source>
</evidence>
<dbReference type="OrthoDB" id="6105938at2759"/>
<feature type="domain" description="Ig-like" evidence="10">
    <location>
        <begin position="484"/>
        <end position="615"/>
    </location>
</feature>
<dbReference type="GeneID" id="109378567"/>
<dbReference type="InterPro" id="IPR043136">
    <property type="entry name" value="B30.2/SPRY_sf"/>
</dbReference>
<feature type="domain" description="Ig-like" evidence="10">
    <location>
        <begin position="150"/>
        <end position="221"/>
    </location>
</feature>
<keyword evidence="5" id="KW-1133">Transmembrane helix</keyword>
<keyword evidence="6" id="KW-0472">Membrane</keyword>
<keyword evidence="4 8" id="KW-0732">Signal</keyword>
<feature type="domain" description="B30.2/SPRY" evidence="9">
    <location>
        <begin position="273"/>
        <end position="467"/>
    </location>
</feature>
<dbReference type="InterPro" id="IPR003879">
    <property type="entry name" value="Butyrophylin_SPRY"/>
</dbReference>
<dbReference type="FunFam" id="2.60.120.920:FF:000073">
    <property type="entry name" value="Butyrophilin like 3"/>
    <property type="match status" value="1"/>
</dbReference>
<dbReference type="InterPro" id="IPR003877">
    <property type="entry name" value="SPRY_dom"/>
</dbReference>
<organism evidence="11 12">
    <name type="scientific">Hipposideros armiger</name>
    <name type="common">Great Himalayan leaf-nosed bat</name>
    <dbReference type="NCBI Taxonomy" id="186990"/>
    <lineage>
        <taxon>Eukaryota</taxon>
        <taxon>Metazoa</taxon>
        <taxon>Chordata</taxon>
        <taxon>Craniata</taxon>
        <taxon>Vertebrata</taxon>
        <taxon>Euteleostomi</taxon>
        <taxon>Mammalia</taxon>
        <taxon>Eutheria</taxon>
        <taxon>Laurasiatheria</taxon>
        <taxon>Chiroptera</taxon>
        <taxon>Yinpterochiroptera</taxon>
        <taxon>Rhinolophoidea</taxon>
        <taxon>Hipposideridae</taxon>
        <taxon>Hipposideros</taxon>
    </lineage>
</organism>
<evidence type="ECO:0000259" key="9">
    <source>
        <dbReference type="PROSITE" id="PS50188"/>
    </source>
</evidence>
<dbReference type="FunFam" id="2.60.40.10:FF:000088">
    <property type="entry name" value="Butyrophilin subfamily 1 member A1"/>
    <property type="match status" value="2"/>
</dbReference>
<evidence type="ECO:0000313" key="12">
    <source>
        <dbReference type="RefSeq" id="XP_019490444.1"/>
    </source>
</evidence>
<dbReference type="Pfam" id="PF00622">
    <property type="entry name" value="SPRY"/>
    <property type="match status" value="1"/>
</dbReference>
<dbReference type="Gene3D" id="2.60.40.10">
    <property type="entry name" value="Immunoglobulins"/>
    <property type="match status" value="4"/>
</dbReference>
<dbReference type="PANTHER" id="PTHR24100">
    <property type="entry name" value="BUTYROPHILIN"/>
    <property type="match status" value="1"/>
</dbReference>
<dbReference type="SMART" id="SM00589">
    <property type="entry name" value="PRY"/>
    <property type="match status" value="1"/>
</dbReference>
<evidence type="ECO:0000256" key="8">
    <source>
        <dbReference type="SAM" id="SignalP"/>
    </source>
</evidence>
<dbReference type="AlphaFoldDB" id="A0A8B7QNT9"/>
<name>A0A8B7QNT9_HIPAR</name>
<evidence type="ECO:0000256" key="7">
    <source>
        <dbReference type="ARBA" id="ARBA00023319"/>
    </source>
</evidence>
<evidence type="ECO:0000256" key="4">
    <source>
        <dbReference type="ARBA" id="ARBA00022729"/>
    </source>
</evidence>
<dbReference type="InterPro" id="IPR006574">
    <property type="entry name" value="PRY"/>
</dbReference>
<dbReference type="InterPro" id="IPR053896">
    <property type="entry name" value="BTN3A2-like_Ig-C"/>
</dbReference>
<accession>A0A8B7QNT9</accession>
<evidence type="ECO:0000259" key="10">
    <source>
        <dbReference type="PROSITE" id="PS50835"/>
    </source>
</evidence>
<dbReference type="CDD" id="cd05713">
    <property type="entry name" value="IgV_MOG_like"/>
    <property type="match status" value="2"/>
</dbReference>
<feature type="domain" description="Ig-like" evidence="10">
    <location>
        <begin position="621"/>
        <end position="705"/>
    </location>
</feature>
<dbReference type="Pfam" id="PF07686">
    <property type="entry name" value="V-set"/>
    <property type="match status" value="2"/>
</dbReference>
<dbReference type="Gene3D" id="2.60.120.920">
    <property type="match status" value="1"/>
</dbReference>
<dbReference type="RefSeq" id="XP_019490444.1">
    <property type="nucleotide sequence ID" value="XM_019634899.1"/>
</dbReference>
<dbReference type="InterPro" id="IPR003599">
    <property type="entry name" value="Ig_sub"/>
</dbReference>
<dbReference type="SMART" id="SM00409">
    <property type="entry name" value="IG"/>
    <property type="match status" value="3"/>
</dbReference>
<evidence type="ECO:0000256" key="6">
    <source>
        <dbReference type="ARBA" id="ARBA00023136"/>
    </source>
</evidence>
<dbReference type="PROSITE" id="PS50188">
    <property type="entry name" value="B302_SPRY"/>
    <property type="match status" value="1"/>
</dbReference>
<dbReference type="PROSITE" id="PS50835">
    <property type="entry name" value="IG_LIKE"/>
    <property type="match status" value="4"/>
</dbReference>
<dbReference type="InterPro" id="IPR013320">
    <property type="entry name" value="ConA-like_dom_sf"/>
</dbReference>
<dbReference type="InterPro" id="IPR036179">
    <property type="entry name" value="Ig-like_dom_sf"/>
</dbReference>
<evidence type="ECO:0000256" key="3">
    <source>
        <dbReference type="ARBA" id="ARBA00022692"/>
    </source>
</evidence>
<keyword evidence="11" id="KW-1185">Reference proteome</keyword>
<proteinExistence type="inferred from homology"/>
<dbReference type="GO" id="GO:0009897">
    <property type="term" value="C:external side of plasma membrane"/>
    <property type="evidence" value="ECO:0007669"/>
    <property type="project" value="TreeGrafter"/>
</dbReference>
<comment type="similarity">
    <text evidence="2">Belongs to the immunoglobulin superfamily. BTN/MOG family.</text>
</comment>
<dbReference type="InterPro" id="IPR007110">
    <property type="entry name" value="Ig-like_dom"/>
</dbReference>
<evidence type="ECO:0000256" key="5">
    <source>
        <dbReference type="ARBA" id="ARBA00022989"/>
    </source>
</evidence>
<dbReference type="SMART" id="SM00449">
    <property type="entry name" value="SPRY"/>
    <property type="match status" value="1"/>
</dbReference>
<dbReference type="KEGG" id="hai:109378567"/>
<dbReference type="Pfam" id="PF13765">
    <property type="entry name" value="PRY"/>
    <property type="match status" value="1"/>
</dbReference>
<dbReference type="SUPFAM" id="SSF48726">
    <property type="entry name" value="Immunoglobulin"/>
    <property type="match status" value="3"/>
</dbReference>
<gene>
    <name evidence="12" type="primary">LOC109378567</name>
</gene>
<dbReference type="InterPro" id="IPR013106">
    <property type="entry name" value="Ig_V-set"/>
</dbReference>
<feature type="chain" id="PRO_5033995786" evidence="8">
    <location>
        <begin position="21"/>
        <end position="723"/>
    </location>
</feature>
<dbReference type="PANTHER" id="PTHR24100:SF108">
    <property type="entry name" value="BUTYROPHILIN-LIKE PROTEIN 8"/>
    <property type="match status" value="1"/>
</dbReference>
<feature type="domain" description="Ig-like" evidence="10">
    <location>
        <begin position="36"/>
        <end position="135"/>
    </location>
</feature>
<dbReference type="InterPro" id="IPR050504">
    <property type="entry name" value="IgSF_BTN/MOG"/>
</dbReference>
<dbReference type="Proteomes" id="UP000694851">
    <property type="component" value="Unplaced"/>
</dbReference>
<feature type="signal peptide" evidence="8">
    <location>
        <begin position="1"/>
        <end position="20"/>
    </location>
</feature>
<dbReference type="GO" id="GO:0005102">
    <property type="term" value="F:signaling receptor binding"/>
    <property type="evidence" value="ECO:0007669"/>
    <property type="project" value="TreeGrafter"/>
</dbReference>
<dbReference type="GO" id="GO:0001817">
    <property type="term" value="P:regulation of cytokine production"/>
    <property type="evidence" value="ECO:0007669"/>
    <property type="project" value="TreeGrafter"/>
</dbReference>
<evidence type="ECO:0000256" key="1">
    <source>
        <dbReference type="ARBA" id="ARBA00004479"/>
    </source>
</evidence>
<dbReference type="PRINTS" id="PR01407">
    <property type="entry name" value="BUTYPHLNCDUF"/>
</dbReference>
<dbReference type="SUPFAM" id="SSF49899">
    <property type="entry name" value="Concanavalin A-like lectins/glucanases"/>
    <property type="match status" value="1"/>
</dbReference>
<dbReference type="CDD" id="cd13733">
    <property type="entry name" value="SPRY_PRY_C-I_1"/>
    <property type="match status" value="1"/>
</dbReference>
<dbReference type="SMART" id="SM00406">
    <property type="entry name" value="IGv"/>
    <property type="match status" value="2"/>
</dbReference>
<protein>
    <submittedName>
        <fullName evidence="12">Butyrophilin-like protein 3</fullName>
    </submittedName>
</protein>